<dbReference type="Pfam" id="PF18962">
    <property type="entry name" value="Por_Secre_tail"/>
    <property type="match status" value="1"/>
</dbReference>
<dbReference type="EMBL" id="LR215974">
    <property type="protein sequence ID" value="VFB02826.1"/>
    <property type="molecule type" value="Genomic_DNA"/>
</dbReference>
<feature type="chain" id="PRO_5020902776" evidence="2">
    <location>
        <begin position="25"/>
        <end position="353"/>
    </location>
</feature>
<accession>A0A4U8WBG9</accession>
<feature type="domain" description="Secretion system C-terminal sorting" evidence="3">
    <location>
        <begin position="286"/>
        <end position="351"/>
    </location>
</feature>
<gene>
    <name evidence="4" type="ORF">NCTC12078_00807</name>
</gene>
<dbReference type="KEGG" id="ctai:NCTC12078_00807"/>
<evidence type="ECO:0000313" key="4">
    <source>
        <dbReference type="EMBL" id="VFB02826.1"/>
    </source>
</evidence>
<reference evidence="4 5" key="1">
    <citation type="submission" date="2019-02" db="EMBL/GenBank/DDBJ databases">
        <authorList>
            <consortium name="Pathogen Informatics"/>
        </authorList>
    </citation>
    <scope>NUCLEOTIDE SEQUENCE [LARGE SCALE GENOMIC DNA]</scope>
    <source>
        <strain evidence="4 5">3012STDY6944375</strain>
    </source>
</reference>
<name>A0A4U8WBG9_9FLAO</name>
<dbReference type="InterPro" id="IPR026444">
    <property type="entry name" value="Secre_tail"/>
</dbReference>
<evidence type="ECO:0000259" key="3">
    <source>
        <dbReference type="Pfam" id="PF18962"/>
    </source>
</evidence>
<sequence length="353" mass="38117">MKKILSTFLLTSTAILMLGQSVFTENFEALNNGNLGTDVTGATAGQNSWYTLYGSNLDYQISTIDALHGKSLVINGYNSFDPTTNSTLNTRIAAKLPTVTATAANNILQFKFEFYTGPSTGTGTAQMRVFGMDGTVRRTIGGFVYNYATKVLQGLATANNLVAPTPPATTPALGPTLYTFNFSAAPGLILTPNTWYTLIYEYNKTTGVSVWKYPSGSGSTPSTSTSYSLITGMIAQDYYFYNVSSSGNTVSNQIAFDNIAVQFGNAATLSTSDLAIAVNTEDNITVYPNPVTEILNIKSQNKVNSISIVDINGRKINVKDNENQIDVRDLVPGVYLISIETQQGITTRKFIKK</sequence>
<dbReference type="AlphaFoldDB" id="A0A4U8WBG9"/>
<dbReference type="RefSeq" id="WP_130913573.1">
    <property type="nucleotide sequence ID" value="NZ_LR215974.1"/>
</dbReference>
<organism evidence="4 5">
    <name type="scientific">Chryseobacterium taihuense</name>
    <dbReference type="NCBI Taxonomy" id="1141221"/>
    <lineage>
        <taxon>Bacteria</taxon>
        <taxon>Pseudomonadati</taxon>
        <taxon>Bacteroidota</taxon>
        <taxon>Flavobacteriia</taxon>
        <taxon>Flavobacteriales</taxon>
        <taxon>Weeksellaceae</taxon>
        <taxon>Chryseobacterium group</taxon>
        <taxon>Chryseobacterium</taxon>
    </lineage>
</organism>
<keyword evidence="1 2" id="KW-0732">Signal</keyword>
<evidence type="ECO:0000256" key="2">
    <source>
        <dbReference type="SAM" id="SignalP"/>
    </source>
</evidence>
<evidence type="ECO:0000313" key="5">
    <source>
        <dbReference type="Proteomes" id="UP000290013"/>
    </source>
</evidence>
<proteinExistence type="predicted"/>
<dbReference type="NCBIfam" id="TIGR04183">
    <property type="entry name" value="Por_Secre_tail"/>
    <property type="match status" value="1"/>
</dbReference>
<feature type="signal peptide" evidence="2">
    <location>
        <begin position="1"/>
        <end position="24"/>
    </location>
</feature>
<dbReference type="Proteomes" id="UP000290013">
    <property type="component" value="Chromosome"/>
</dbReference>
<protein>
    <submittedName>
        <fullName evidence="4">Por secretion system C-terminal sorting domain</fullName>
    </submittedName>
</protein>
<evidence type="ECO:0000256" key="1">
    <source>
        <dbReference type="ARBA" id="ARBA00022729"/>
    </source>
</evidence>